<feature type="region of interest" description="Disordered" evidence="4">
    <location>
        <begin position="27"/>
        <end position="56"/>
    </location>
</feature>
<dbReference type="InterPro" id="IPR051601">
    <property type="entry name" value="Serine_prot/Carboxylest_S33"/>
</dbReference>
<dbReference type="PANTHER" id="PTHR43248:SF29">
    <property type="entry name" value="TRIPEPTIDYL AMINOPEPTIDASE"/>
    <property type="match status" value="1"/>
</dbReference>
<dbReference type="KEGG" id="salf:SMD44_01634"/>
<dbReference type="RefSeq" id="WP_203348056.1">
    <property type="nucleotide sequence ID" value="NZ_CP021748.1"/>
</dbReference>
<gene>
    <name evidence="8" type="ORF">SMD44_01634</name>
</gene>
<evidence type="ECO:0000259" key="7">
    <source>
        <dbReference type="Pfam" id="PF08386"/>
    </source>
</evidence>
<dbReference type="EMBL" id="CP021748">
    <property type="protein sequence ID" value="ARX82225.1"/>
    <property type="molecule type" value="Genomic_DNA"/>
</dbReference>
<feature type="compositionally biased region" description="Low complexity" evidence="4">
    <location>
        <begin position="35"/>
        <end position="56"/>
    </location>
</feature>
<dbReference type="AlphaFoldDB" id="A0A1Z1W724"/>
<feature type="chain" id="PRO_5012667223" evidence="5">
    <location>
        <begin position="26"/>
        <end position="541"/>
    </location>
</feature>
<keyword evidence="3 8" id="KW-0378">Hydrolase</keyword>
<accession>A0A1Z1W724</accession>
<dbReference type="SUPFAM" id="SSF53474">
    <property type="entry name" value="alpha/beta-Hydrolases"/>
    <property type="match status" value="1"/>
</dbReference>
<reference evidence="8 9" key="1">
    <citation type="submission" date="2017-05" db="EMBL/GenBank/DDBJ databases">
        <title>Streptomyces alboflavus Genome sequencing and assembly.</title>
        <authorList>
            <person name="Wang Y."/>
            <person name="Du B."/>
            <person name="Ding Y."/>
            <person name="Liu H."/>
            <person name="Hou Q."/>
            <person name="Liu K."/>
            <person name="Wang C."/>
            <person name="Yao L."/>
        </authorList>
    </citation>
    <scope>NUCLEOTIDE SEQUENCE [LARGE SCALE GENOMIC DNA]</scope>
    <source>
        <strain evidence="8 9">MDJK44</strain>
    </source>
</reference>
<name>A0A1Z1W724_9ACTN</name>
<evidence type="ECO:0000256" key="5">
    <source>
        <dbReference type="SAM" id="SignalP"/>
    </source>
</evidence>
<dbReference type="InterPro" id="IPR029058">
    <property type="entry name" value="AB_hydrolase_fold"/>
</dbReference>
<keyword evidence="9" id="KW-1185">Reference proteome</keyword>
<dbReference type="GO" id="GO:0016787">
    <property type="term" value="F:hydrolase activity"/>
    <property type="evidence" value="ECO:0007669"/>
    <property type="project" value="UniProtKB-KW"/>
</dbReference>
<feature type="domain" description="AB hydrolase-1" evidence="6">
    <location>
        <begin position="121"/>
        <end position="273"/>
    </location>
</feature>
<dbReference type="eggNOG" id="COG0596">
    <property type="taxonomic scope" value="Bacteria"/>
</dbReference>
<evidence type="ECO:0000256" key="3">
    <source>
        <dbReference type="ARBA" id="ARBA00022801"/>
    </source>
</evidence>
<dbReference type="Gene3D" id="3.40.50.1820">
    <property type="entry name" value="alpha/beta hydrolase"/>
    <property type="match status" value="1"/>
</dbReference>
<protein>
    <submittedName>
        <fullName evidence="8">Hydrolase</fullName>
    </submittedName>
</protein>
<dbReference type="InterPro" id="IPR013595">
    <property type="entry name" value="Pept_S33_TAP-like_C"/>
</dbReference>
<evidence type="ECO:0000313" key="8">
    <source>
        <dbReference type="EMBL" id="ARX82225.1"/>
    </source>
</evidence>
<keyword evidence="2 5" id="KW-0732">Signal</keyword>
<dbReference type="InterPro" id="IPR000073">
    <property type="entry name" value="AB_hydrolase_1"/>
</dbReference>
<dbReference type="PANTHER" id="PTHR43248">
    <property type="entry name" value="2-SUCCINYL-6-HYDROXY-2,4-CYCLOHEXADIENE-1-CARBOXYLATE SYNTHASE"/>
    <property type="match status" value="1"/>
</dbReference>
<comment type="similarity">
    <text evidence="1">Belongs to the peptidase S33 family.</text>
</comment>
<evidence type="ECO:0000256" key="4">
    <source>
        <dbReference type="SAM" id="MobiDB-lite"/>
    </source>
</evidence>
<evidence type="ECO:0000256" key="1">
    <source>
        <dbReference type="ARBA" id="ARBA00010088"/>
    </source>
</evidence>
<proteinExistence type="inferred from homology"/>
<dbReference type="STRING" id="67267.GCA_000716675_00285"/>
<dbReference type="Pfam" id="PF08386">
    <property type="entry name" value="Abhydrolase_4"/>
    <property type="match status" value="1"/>
</dbReference>
<evidence type="ECO:0000259" key="6">
    <source>
        <dbReference type="Pfam" id="PF00561"/>
    </source>
</evidence>
<dbReference type="Proteomes" id="UP000195880">
    <property type="component" value="Chromosome"/>
</dbReference>
<feature type="signal peptide" evidence="5">
    <location>
        <begin position="1"/>
        <end position="25"/>
    </location>
</feature>
<organism evidence="8 9">
    <name type="scientific">Streptomyces alboflavus</name>
    <dbReference type="NCBI Taxonomy" id="67267"/>
    <lineage>
        <taxon>Bacteria</taxon>
        <taxon>Bacillati</taxon>
        <taxon>Actinomycetota</taxon>
        <taxon>Actinomycetes</taxon>
        <taxon>Kitasatosporales</taxon>
        <taxon>Streptomycetaceae</taxon>
        <taxon>Streptomyces</taxon>
    </lineage>
</organism>
<dbReference type="Pfam" id="PF00561">
    <property type="entry name" value="Abhydrolase_1"/>
    <property type="match status" value="1"/>
</dbReference>
<feature type="domain" description="Peptidase S33 tripeptidyl aminopeptidase-like C-terminal" evidence="7">
    <location>
        <begin position="431"/>
        <end position="535"/>
    </location>
</feature>
<evidence type="ECO:0000256" key="2">
    <source>
        <dbReference type="ARBA" id="ARBA00022729"/>
    </source>
</evidence>
<evidence type="ECO:0000313" key="9">
    <source>
        <dbReference type="Proteomes" id="UP000195880"/>
    </source>
</evidence>
<sequence>MRARTTTTAGLGLAAVLTGVLPAQALAERPPQPAPAGRAASTGPSAPSEAGPARAAALPKYRDQHLAWGPCPASQKELNAAGARCADVTVPLDHADPGGRTLTVAVSRIKATAPRSERRGVLLSNPGGPGGTGLAYTLALRPALKDVAGRYDLIGFDPRFLGESSPITCDPARTPAPPATTSPRADFDAAVRAARQDARRCHARGDNAALLPHASSRDVARDMDVIRAALGQRTLSYYGVSYGADLGATYAQLFPGRVDRFVVDSVTDPAATQYEQFQRSGAPAERALDEWAAWTARHHTTYRLGRTADRVRAHVEEVLAHAERRPLPVAGQRLTAPLLRMILKQPLTQAENDATVASLVRDLVAADRGELTEPGPELAAMLKMLNSPEAADSMLGGMFFMCGDGGWPAGGWPMATETYWRNSVRSRATEPVFGPFVNGITAPCPFFAEPPREPAVTVDNDVPVLMLQARRDHTRFADALAMHRALRGSRLVATDIRGHGVYGREIDGLTSVPCADRAVNDYLGGGELPDRDRECPAPRRG</sequence>